<feature type="compositionally biased region" description="Pro residues" evidence="1">
    <location>
        <begin position="12"/>
        <end position="38"/>
    </location>
</feature>
<dbReference type="OrthoDB" id="3188736at2"/>
<dbReference type="RefSeq" id="WP_137450035.1">
    <property type="nucleotide sequence ID" value="NZ_SZZH01000003.1"/>
</dbReference>
<reference evidence="3 4" key="1">
    <citation type="submission" date="2019-05" db="EMBL/GenBank/DDBJ databases">
        <title>Nakamurella sp. N5BH11, whole genome shotgun sequence.</title>
        <authorList>
            <person name="Tuo L."/>
        </authorList>
    </citation>
    <scope>NUCLEOTIDE SEQUENCE [LARGE SCALE GENOMIC DNA]</scope>
    <source>
        <strain evidence="3 4">N5BH11</strain>
    </source>
</reference>
<dbReference type="InterPro" id="IPR010982">
    <property type="entry name" value="Lambda_DNA-bd_dom_sf"/>
</dbReference>
<organism evidence="3 4">
    <name type="scientific">Nakamurella flava</name>
    <dbReference type="NCBI Taxonomy" id="2576308"/>
    <lineage>
        <taxon>Bacteria</taxon>
        <taxon>Bacillati</taxon>
        <taxon>Actinomycetota</taxon>
        <taxon>Actinomycetes</taxon>
        <taxon>Nakamurellales</taxon>
        <taxon>Nakamurellaceae</taxon>
        <taxon>Nakamurella</taxon>
    </lineage>
</organism>
<sequence length="136" mass="14289">MARSRAHLRLVPDPPVTAPPTRPAAPASSPPPRSPGPEPLWRELLGAQFRARRLHRGERLADVAGRAGVSPQYLSEVERGRKEPSSEMIGAIGRALGTDLAGLAQGVGRDLQRRTGTPAGTPSTTPSGPTALLRVA</sequence>
<comment type="caution">
    <text evidence="3">The sequence shown here is derived from an EMBL/GenBank/DDBJ whole genome shotgun (WGS) entry which is preliminary data.</text>
</comment>
<dbReference type="PROSITE" id="PS50943">
    <property type="entry name" value="HTH_CROC1"/>
    <property type="match status" value="1"/>
</dbReference>
<dbReference type="GO" id="GO:0003677">
    <property type="term" value="F:DNA binding"/>
    <property type="evidence" value="ECO:0007669"/>
    <property type="project" value="InterPro"/>
</dbReference>
<feature type="region of interest" description="Disordered" evidence="1">
    <location>
        <begin position="1"/>
        <end position="40"/>
    </location>
</feature>
<dbReference type="CDD" id="cd00093">
    <property type="entry name" value="HTH_XRE"/>
    <property type="match status" value="1"/>
</dbReference>
<protein>
    <submittedName>
        <fullName evidence="3">Helix-turn-helix transcriptional regulator</fullName>
    </submittedName>
</protein>
<keyword evidence="4" id="KW-1185">Reference proteome</keyword>
<evidence type="ECO:0000259" key="2">
    <source>
        <dbReference type="PROSITE" id="PS50943"/>
    </source>
</evidence>
<dbReference type="Proteomes" id="UP000306985">
    <property type="component" value="Unassembled WGS sequence"/>
</dbReference>
<feature type="compositionally biased region" description="Low complexity" evidence="1">
    <location>
        <begin position="115"/>
        <end position="136"/>
    </location>
</feature>
<evidence type="ECO:0000256" key="1">
    <source>
        <dbReference type="SAM" id="MobiDB-lite"/>
    </source>
</evidence>
<name>A0A4U6QEG1_9ACTN</name>
<feature type="domain" description="HTH cro/C1-type" evidence="2">
    <location>
        <begin position="49"/>
        <end position="103"/>
    </location>
</feature>
<dbReference type="InterPro" id="IPR001387">
    <property type="entry name" value="Cro/C1-type_HTH"/>
</dbReference>
<proteinExistence type="predicted"/>
<dbReference type="EMBL" id="SZZH01000003">
    <property type="protein sequence ID" value="TKV58372.1"/>
    <property type="molecule type" value="Genomic_DNA"/>
</dbReference>
<dbReference type="Pfam" id="PF13560">
    <property type="entry name" value="HTH_31"/>
    <property type="match status" value="1"/>
</dbReference>
<dbReference type="Gene3D" id="1.10.260.40">
    <property type="entry name" value="lambda repressor-like DNA-binding domains"/>
    <property type="match status" value="1"/>
</dbReference>
<evidence type="ECO:0000313" key="4">
    <source>
        <dbReference type="Proteomes" id="UP000306985"/>
    </source>
</evidence>
<dbReference type="SUPFAM" id="SSF47413">
    <property type="entry name" value="lambda repressor-like DNA-binding domains"/>
    <property type="match status" value="1"/>
</dbReference>
<gene>
    <name evidence="3" type="ORF">FDO65_12425</name>
</gene>
<dbReference type="SMART" id="SM00530">
    <property type="entry name" value="HTH_XRE"/>
    <property type="match status" value="1"/>
</dbReference>
<evidence type="ECO:0000313" key="3">
    <source>
        <dbReference type="EMBL" id="TKV58372.1"/>
    </source>
</evidence>
<dbReference type="AlphaFoldDB" id="A0A4U6QEG1"/>
<feature type="region of interest" description="Disordered" evidence="1">
    <location>
        <begin position="108"/>
        <end position="136"/>
    </location>
</feature>
<accession>A0A4U6QEG1</accession>